<evidence type="ECO:0000313" key="3">
    <source>
        <dbReference type="EMBL" id="JAT63897.1"/>
    </source>
</evidence>
<dbReference type="PANTHER" id="PTHR34285">
    <property type="entry name" value="OS08G0510800 PROTEIN"/>
    <property type="match status" value="1"/>
</dbReference>
<gene>
    <name evidence="3" type="primary">CEBPD</name>
    <name evidence="3" type="ORF">g.55918</name>
</gene>
<name>A0A1D1ZAI0_9ARAE</name>
<dbReference type="AlphaFoldDB" id="A0A1D1ZAI0"/>
<sequence length="372" mass="38590">MKASLKFRDDQKPLARAKIPISVLGFPFTSGVSAGDARDLRLDLATAFDSGPSLRVSYRPNDPWRPFSLVVKTGIGALGSPASAPMAMSAEFNLVGRGGPSFTIQLKPRLGDFCLLKTAYSAPGPSPGFLLGRAGAADHDTDGEGSVDGGDSPAVAFPGKKPNGISTGIPAATAGGIRRLLSGVELTARSVLPLRHRTAVKFRWGVRIPPELRPGFVGDFGAKDPITAISPRKLPLLVMSKISIEHAAGEPEPKRHDEVDGVAVACSSLQQQLAALQAENGMLRKAVEELRADLGGRKPEPVTAGGVTAKGGPLPEARDRTKAWEGARNGAKAAAAPSKSSAKASEAGGKVTKEDVNEELKKALMGATGAAM</sequence>
<organism evidence="3">
    <name type="scientific">Anthurium amnicola</name>
    <dbReference type="NCBI Taxonomy" id="1678845"/>
    <lineage>
        <taxon>Eukaryota</taxon>
        <taxon>Viridiplantae</taxon>
        <taxon>Streptophyta</taxon>
        <taxon>Embryophyta</taxon>
        <taxon>Tracheophyta</taxon>
        <taxon>Spermatophyta</taxon>
        <taxon>Magnoliopsida</taxon>
        <taxon>Liliopsida</taxon>
        <taxon>Araceae</taxon>
        <taxon>Pothoideae</taxon>
        <taxon>Potheae</taxon>
        <taxon>Anthurium</taxon>
    </lineage>
</organism>
<proteinExistence type="predicted"/>
<feature type="coiled-coil region" evidence="1">
    <location>
        <begin position="266"/>
        <end position="293"/>
    </location>
</feature>
<dbReference type="EMBL" id="GDJX01004039">
    <property type="protein sequence ID" value="JAT63897.1"/>
    <property type="molecule type" value="Transcribed_RNA"/>
</dbReference>
<feature type="compositionally biased region" description="Low complexity" evidence="2">
    <location>
        <begin position="326"/>
        <end position="350"/>
    </location>
</feature>
<reference evidence="3" key="1">
    <citation type="submission" date="2015-07" db="EMBL/GenBank/DDBJ databases">
        <title>Transcriptome Assembly of Anthurium amnicola.</title>
        <authorList>
            <person name="Suzuki J."/>
        </authorList>
    </citation>
    <scope>NUCLEOTIDE SEQUENCE</scope>
</reference>
<dbReference type="PANTHER" id="PTHR34285:SF3">
    <property type="entry name" value="OS08G0510800 PROTEIN"/>
    <property type="match status" value="1"/>
</dbReference>
<accession>A0A1D1ZAI0</accession>
<protein>
    <submittedName>
        <fullName evidence="3">CCAAT/enhancer-binding protein delta</fullName>
    </submittedName>
</protein>
<feature type="compositionally biased region" description="Basic and acidic residues" evidence="2">
    <location>
        <begin position="316"/>
        <end position="325"/>
    </location>
</feature>
<evidence type="ECO:0000256" key="1">
    <source>
        <dbReference type="SAM" id="Coils"/>
    </source>
</evidence>
<keyword evidence="1" id="KW-0175">Coiled coil</keyword>
<evidence type="ECO:0000256" key="2">
    <source>
        <dbReference type="SAM" id="MobiDB-lite"/>
    </source>
</evidence>
<feature type="region of interest" description="Disordered" evidence="2">
    <location>
        <begin position="294"/>
        <end position="355"/>
    </location>
</feature>